<dbReference type="PROSITE" id="PS50088">
    <property type="entry name" value="ANK_REPEAT"/>
    <property type="match status" value="1"/>
</dbReference>
<evidence type="ECO:0000256" key="1">
    <source>
        <dbReference type="PROSITE-ProRule" id="PRU00023"/>
    </source>
</evidence>
<dbReference type="Pfam" id="PF00023">
    <property type="entry name" value="Ank"/>
    <property type="match status" value="1"/>
</dbReference>
<evidence type="ECO:0000313" key="6">
    <source>
        <dbReference type="Proteomes" id="UP000483820"/>
    </source>
</evidence>
<dbReference type="Pfam" id="PF00533">
    <property type="entry name" value="BRCT"/>
    <property type="match status" value="1"/>
</dbReference>
<dbReference type="InterPro" id="IPR003125">
    <property type="entry name" value="WSN"/>
</dbReference>
<protein>
    <recommendedName>
        <fullName evidence="4">BRCT domain-containing protein</fullName>
    </recommendedName>
</protein>
<dbReference type="KEGG" id="crq:GCK72_009064"/>
<feature type="domain" description="BRCT" evidence="4">
    <location>
        <begin position="941"/>
        <end position="1036"/>
    </location>
</feature>
<keyword evidence="3" id="KW-0732">Signal</keyword>
<keyword evidence="2" id="KW-0472">Membrane</keyword>
<organism evidence="5 6">
    <name type="scientific">Caenorhabditis remanei</name>
    <name type="common">Caenorhabditis vulgaris</name>
    <dbReference type="NCBI Taxonomy" id="31234"/>
    <lineage>
        <taxon>Eukaryota</taxon>
        <taxon>Metazoa</taxon>
        <taxon>Ecdysozoa</taxon>
        <taxon>Nematoda</taxon>
        <taxon>Chromadorea</taxon>
        <taxon>Rhabditida</taxon>
        <taxon>Rhabditina</taxon>
        <taxon>Rhabditomorpha</taxon>
        <taxon>Rhabditoidea</taxon>
        <taxon>Rhabditidae</taxon>
        <taxon>Peloderinae</taxon>
        <taxon>Caenorhabditis</taxon>
    </lineage>
</organism>
<dbReference type="CTD" id="78774828"/>
<dbReference type="InterPro" id="IPR001357">
    <property type="entry name" value="BRCT_dom"/>
</dbReference>
<keyword evidence="1" id="KW-0040">ANK repeat</keyword>
<dbReference type="PANTHER" id="PTHR22956:SF17">
    <property type="entry name" value="ANKYRIN REPEAT-CONTAINING PROTEIN F37A4.4-RELATED"/>
    <property type="match status" value="1"/>
</dbReference>
<dbReference type="Proteomes" id="UP000483820">
    <property type="component" value="Chromosome III"/>
</dbReference>
<name>A0A6A5H207_CAERE</name>
<evidence type="ECO:0000256" key="2">
    <source>
        <dbReference type="SAM" id="Phobius"/>
    </source>
</evidence>
<feature type="transmembrane region" description="Helical" evidence="2">
    <location>
        <begin position="773"/>
        <end position="798"/>
    </location>
</feature>
<dbReference type="PROSITE" id="PS50172">
    <property type="entry name" value="BRCT"/>
    <property type="match status" value="1"/>
</dbReference>
<feature type="signal peptide" evidence="3">
    <location>
        <begin position="1"/>
        <end position="19"/>
    </location>
</feature>
<dbReference type="SMART" id="SM00248">
    <property type="entry name" value="ANK"/>
    <property type="match status" value="2"/>
</dbReference>
<keyword evidence="2" id="KW-1133">Transmembrane helix</keyword>
<comment type="caution">
    <text evidence="5">The sequence shown here is derived from an EMBL/GenBank/DDBJ whole genome shotgun (WGS) entry which is preliminary data.</text>
</comment>
<feature type="repeat" description="ANK" evidence="1">
    <location>
        <begin position="867"/>
        <end position="899"/>
    </location>
</feature>
<proteinExistence type="predicted"/>
<feature type="chain" id="PRO_5025658835" description="BRCT domain-containing protein" evidence="3">
    <location>
        <begin position="20"/>
        <end position="1173"/>
    </location>
</feature>
<keyword evidence="2" id="KW-0812">Transmembrane</keyword>
<evidence type="ECO:0000256" key="3">
    <source>
        <dbReference type="SAM" id="SignalP"/>
    </source>
</evidence>
<dbReference type="SMART" id="SM00292">
    <property type="entry name" value="BRCT"/>
    <property type="match status" value="1"/>
</dbReference>
<dbReference type="InterPro" id="IPR002110">
    <property type="entry name" value="Ankyrin_rpt"/>
</dbReference>
<dbReference type="Pfam" id="PF02206">
    <property type="entry name" value="WSN"/>
    <property type="match status" value="1"/>
</dbReference>
<dbReference type="GeneID" id="78774828"/>
<dbReference type="Gene3D" id="1.25.40.20">
    <property type="entry name" value="Ankyrin repeat-containing domain"/>
    <property type="match status" value="1"/>
</dbReference>
<accession>A0A6A5H207</accession>
<dbReference type="InterPro" id="IPR036420">
    <property type="entry name" value="BRCT_dom_sf"/>
</dbReference>
<dbReference type="PANTHER" id="PTHR22956">
    <property type="entry name" value="ANKYRIN REPEAT-CONTAINING PROTEIN F37A4.4-RELATED-RELATED"/>
    <property type="match status" value="1"/>
</dbReference>
<dbReference type="InterPro" id="IPR053345">
    <property type="entry name" value="Ankyrin_repeat-containing"/>
</dbReference>
<gene>
    <name evidence="5" type="ORF">GCK72_009064</name>
</gene>
<dbReference type="SUPFAM" id="SSF48403">
    <property type="entry name" value="Ankyrin repeat"/>
    <property type="match status" value="1"/>
</dbReference>
<evidence type="ECO:0000259" key="4">
    <source>
        <dbReference type="PROSITE" id="PS50172"/>
    </source>
</evidence>
<dbReference type="SMART" id="SM00453">
    <property type="entry name" value="WSN"/>
    <property type="match status" value="1"/>
</dbReference>
<dbReference type="EMBL" id="WUAV01000003">
    <property type="protein sequence ID" value="KAF1760814.1"/>
    <property type="molecule type" value="Genomic_DNA"/>
</dbReference>
<dbReference type="InterPro" id="IPR036770">
    <property type="entry name" value="Ankyrin_rpt-contain_sf"/>
</dbReference>
<evidence type="ECO:0000313" key="5">
    <source>
        <dbReference type="EMBL" id="KAF1760814.1"/>
    </source>
</evidence>
<dbReference type="SUPFAM" id="SSF52113">
    <property type="entry name" value="BRCT domain"/>
    <property type="match status" value="1"/>
</dbReference>
<dbReference type="Gene3D" id="3.40.50.10190">
    <property type="entry name" value="BRCT domain"/>
    <property type="match status" value="1"/>
</dbReference>
<dbReference type="AlphaFoldDB" id="A0A6A5H207"/>
<dbReference type="PROSITE" id="PS50297">
    <property type="entry name" value="ANK_REP_REGION"/>
    <property type="match status" value="1"/>
</dbReference>
<sequence>MRLLKLFFALSVCFGSHYGSSTPATSSLSLIYNDLSIIGRIINAIALQAGSIRKELKARDVITELLKTHAESFDELMNIDPKKLLNEMEGVFDASSKIFENMGINKEQLEKIQEYNDGLMKTAKIKLPDNPENLTTEFMRRSFEEKLKLCDSDIVTLITKFYVVMNGDPKSGEETTRAVQRNLERIQDCLKNIKDFRETMNSTESVTNGILQIFMFKDVVLFYQKINDRSKEFHREINLLKGLASNSKKYWKTSDSSDTILDVARLLETISDHENEPKPNLCAGFPGDDDLTKVLEDVKSPWFQKEISKGKSTKDLEEALEPFGKFARKLGKLQKSWTSFDEKVGIEEKILNAFSERLRFNEGYENLDSGEYFLKNAANRHSLTWQTGLKEYDNSEMAPIEKISKPIQSIVDNAANIQKWCGSILKNYDLITAQHVLNEIPNLDLSFSGLDGHRKAFTSIAHFDTLNSFFGEFDSFLAYQSDIESQYIELRKDVNLPTTVEDIVKLLKESPLNQKLSDTDYDKEVFDSIVTFHLNVLYFTEEDVKNEVRSFFEVFEKMRNDFFKLETFVKSLGSKNEELLLKFRNSTKLSYTFGRGLRVFRDISRSYQLKKELLESNSYGPEVDKWISNIKDEHSHAGSFWGEPNRKQTIGKLVKDLEVLDKTIKKFVSKDFETLRQALSAAVNVTGLRDFEYGFRDIMDQLLKYHDPDNLLNLESLQYAINNSRKLADLDLDFSSHTGDLLAASLSFDNIRDEFNTMFGLNPPVHEKTIKDAWLIVIIISVCVFLLLVIGVILIYGLTEKGRNHYKNLYMFYFGKPEDFEKRWRYSLFMDRKNGKNALMDATREINALNVKKEAKRGAYINVFTEFGNTPLHLSSKQGYPEIVEVLIKNGADRTLLNYQNRTPERMIPENYQETHPEKVEKYQKIEAIYSKYRNKKFRKRVPEVFPSSSFHIYVEEKTDTELSNDFMEKFKSISSPTLIAATTHVIVKTDSEGILEIDGFEYLTWIMNGVIIVKESWMTDCLKNPKLIEKDSKYLVEKVRYKGTVYETVLAWSKAMAKGEMPYLFGVYVCLVMKEQKNVFHITSIVNAQGGTMCKDFPEKQHYNIGSHPYLHAHLGPLFLISDGSTDLTLYTNDPDKMYTIFTEDEFVHFLLKREINRDARPNPIIVSKEDD</sequence>
<reference evidence="5 6" key="1">
    <citation type="submission" date="2019-12" db="EMBL/GenBank/DDBJ databases">
        <title>Chromosome-level assembly of the Caenorhabditis remanei genome.</title>
        <authorList>
            <person name="Teterina A.A."/>
            <person name="Willis J.H."/>
            <person name="Phillips P.C."/>
        </authorList>
    </citation>
    <scope>NUCLEOTIDE SEQUENCE [LARGE SCALE GENOMIC DNA]</scope>
    <source>
        <strain evidence="5 6">PX506</strain>
        <tissue evidence="5">Whole organism</tissue>
    </source>
</reference>
<dbReference type="RefSeq" id="XP_053586768.1">
    <property type="nucleotide sequence ID" value="XM_053727191.1"/>
</dbReference>